<dbReference type="InterPro" id="IPR008929">
    <property type="entry name" value="Chondroitin_lyas"/>
</dbReference>
<dbReference type="Proteomes" id="UP001060336">
    <property type="component" value="Chromosome"/>
</dbReference>
<dbReference type="GO" id="GO:0016829">
    <property type="term" value="F:lyase activity"/>
    <property type="evidence" value="ECO:0007669"/>
    <property type="project" value="UniProtKB-KW"/>
</dbReference>
<gene>
    <name evidence="6" type="ORF">NUH88_03640</name>
</gene>
<protein>
    <submittedName>
        <fullName evidence="6">Heparinase II/III family protein</fullName>
    </submittedName>
</protein>
<organism evidence="6 7">
    <name type="scientific">Nisaea acidiphila</name>
    <dbReference type="NCBI Taxonomy" id="1862145"/>
    <lineage>
        <taxon>Bacteria</taxon>
        <taxon>Pseudomonadati</taxon>
        <taxon>Pseudomonadota</taxon>
        <taxon>Alphaproteobacteria</taxon>
        <taxon>Rhodospirillales</taxon>
        <taxon>Thalassobaculaceae</taxon>
        <taxon>Nisaea</taxon>
    </lineage>
</organism>
<evidence type="ECO:0000313" key="6">
    <source>
        <dbReference type="EMBL" id="UUX50798.1"/>
    </source>
</evidence>
<dbReference type="PANTHER" id="PTHR39210">
    <property type="entry name" value="HEPARIN-SULFATE LYASE"/>
    <property type="match status" value="1"/>
</dbReference>
<keyword evidence="7" id="KW-1185">Reference proteome</keyword>
<dbReference type="PANTHER" id="PTHR39210:SF1">
    <property type="entry name" value="HEPARIN-SULFATE LYASE"/>
    <property type="match status" value="1"/>
</dbReference>
<evidence type="ECO:0000256" key="4">
    <source>
        <dbReference type="ARBA" id="ARBA00023239"/>
    </source>
</evidence>
<evidence type="ECO:0000256" key="3">
    <source>
        <dbReference type="ARBA" id="ARBA00022764"/>
    </source>
</evidence>
<dbReference type="InterPro" id="IPR012480">
    <property type="entry name" value="Hepar_II_III_C"/>
</dbReference>
<dbReference type="KEGG" id="naci:NUH88_03640"/>
<name>A0A9J7AUK6_9PROT</name>
<dbReference type="EMBL" id="CP102480">
    <property type="protein sequence ID" value="UUX50798.1"/>
    <property type="molecule type" value="Genomic_DNA"/>
</dbReference>
<dbReference type="AlphaFoldDB" id="A0A9J7AUK6"/>
<evidence type="ECO:0000256" key="1">
    <source>
        <dbReference type="ARBA" id="ARBA00004418"/>
    </source>
</evidence>
<accession>A0A9J7AUK6</accession>
<sequence>MRTLKELYFASPIYRWRLAAKPLNGFRDRLSDDLPGDADRGRALLEGRMPYPQGVIALAEDAWAREPGEPGALEHLHGFSWLRDLRDLGGEAARLRARELVDGWLERHDEWDALLWRPDILGGRLAAWIGNYDFFGASADDAFRADFFESVGRQYRHLAGDIEASAPGARRLLAAKGLFAAMAVVGEGEAKIAQALNWLHKELERQVRRDGGHVSRSPALQVSALADLVEIRRALRLAGQPDERLDDRVSAMTAMLRMLRHGDGGLAVFNHATEGSVPFIDSLIAQAETKRKSQLSAPESGFERLIAGRTCLVMDTGRPSASDQTAHAGLLSFELSVGKQRMIVNCGASPADPKWDNVLRATAAHSTLVVDDRNAAEIESDGTVGARPENVSAVRSEHDGDMLVEAEHDGYLPTHGLKHFRRVFLSRSGDDLRVEDRLLYTGDPGDIPAEACIRLHLHPKVRASIIQSGSAALIRLSSGSGWRLRCDRGLALNESVYFGQDGTFQRCEQLVIREPLTDIRATGEVTMRWALQREDGKAAG</sequence>
<proteinExistence type="predicted"/>
<feature type="domain" description="Heparinase II/III-like C-terminal" evidence="5">
    <location>
        <begin position="291"/>
        <end position="516"/>
    </location>
</feature>
<keyword evidence="4" id="KW-0456">Lyase</keyword>
<dbReference type="Gene3D" id="1.50.10.100">
    <property type="entry name" value="Chondroitin AC/alginate lyase"/>
    <property type="match status" value="1"/>
</dbReference>
<dbReference type="Gene3D" id="2.70.98.70">
    <property type="match status" value="1"/>
</dbReference>
<reference evidence="6" key="1">
    <citation type="submission" date="2022-08" db="EMBL/GenBank/DDBJ databases">
        <title>Nisaea acidiphila sp. nov., isolated from a marine algal debris and emended description of the genus Nisaea Urios et al. 2008.</title>
        <authorList>
            <person name="Kwon K."/>
        </authorList>
    </citation>
    <scope>NUCLEOTIDE SEQUENCE</scope>
    <source>
        <strain evidence="6">MEBiC11861</strain>
    </source>
</reference>
<dbReference type="RefSeq" id="WP_257770029.1">
    <property type="nucleotide sequence ID" value="NZ_CP102480.1"/>
</dbReference>
<comment type="subcellular location">
    <subcellularLocation>
        <location evidence="1">Periplasm</location>
    </subcellularLocation>
</comment>
<evidence type="ECO:0000259" key="5">
    <source>
        <dbReference type="Pfam" id="PF07940"/>
    </source>
</evidence>
<evidence type="ECO:0000256" key="2">
    <source>
        <dbReference type="ARBA" id="ARBA00022729"/>
    </source>
</evidence>
<dbReference type="GO" id="GO:0042597">
    <property type="term" value="C:periplasmic space"/>
    <property type="evidence" value="ECO:0007669"/>
    <property type="project" value="UniProtKB-SubCell"/>
</dbReference>
<dbReference type="Pfam" id="PF07940">
    <property type="entry name" value="Hepar_II_III_C"/>
    <property type="match status" value="1"/>
</dbReference>
<evidence type="ECO:0000313" key="7">
    <source>
        <dbReference type="Proteomes" id="UP001060336"/>
    </source>
</evidence>
<keyword evidence="3" id="KW-0574">Periplasm</keyword>
<keyword evidence="2" id="KW-0732">Signal</keyword>